<feature type="domain" description="Amine oxidase" evidence="5">
    <location>
        <begin position="214"/>
        <end position="283"/>
    </location>
</feature>
<gene>
    <name evidence="6" type="ORF">UFOPK2254_01421</name>
</gene>
<dbReference type="PANTHER" id="PTHR10668:SF103">
    <property type="entry name" value="PYRIDINE NUCLEOTIDE-DISULFIDE OXIDOREDUCTASE DOMAIN-CONTAINING PROTEIN 2"/>
    <property type="match status" value="1"/>
</dbReference>
<accession>A0A6J6MIJ5</accession>
<proteinExistence type="predicted"/>
<dbReference type="InterPro" id="IPR002937">
    <property type="entry name" value="Amino_oxidase"/>
</dbReference>
<protein>
    <recommendedName>
        <fullName evidence="4">Pyridine nucleotide-disulfide oxidoreductase domain-containing protein 2</fullName>
    </recommendedName>
</protein>
<comment type="subcellular location">
    <subcellularLocation>
        <location evidence="1">Mitochondrion matrix</location>
    </subcellularLocation>
</comment>
<dbReference type="Pfam" id="PF01593">
    <property type="entry name" value="Amino_oxidase"/>
    <property type="match status" value="1"/>
</dbReference>
<dbReference type="Pfam" id="PF12831">
    <property type="entry name" value="FAD_oxidored"/>
    <property type="match status" value="1"/>
</dbReference>
<organism evidence="6">
    <name type="scientific">freshwater metagenome</name>
    <dbReference type="NCBI Taxonomy" id="449393"/>
    <lineage>
        <taxon>unclassified sequences</taxon>
        <taxon>metagenomes</taxon>
        <taxon>ecological metagenomes</taxon>
    </lineage>
</organism>
<dbReference type="Gene3D" id="3.50.50.60">
    <property type="entry name" value="FAD/NAD(P)-binding domain"/>
    <property type="match status" value="2"/>
</dbReference>
<evidence type="ECO:0000259" key="5">
    <source>
        <dbReference type="Pfam" id="PF01593"/>
    </source>
</evidence>
<dbReference type="InterPro" id="IPR036188">
    <property type="entry name" value="FAD/NAD-bd_sf"/>
</dbReference>
<comment type="subunit">
    <text evidence="3">Interacts with COX5B; this interaction may contribute to localize PYROXD2 to the inner face of the inner mitochondrial membrane.</text>
</comment>
<evidence type="ECO:0000256" key="4">
    <source>
        <dbReference type="ARBA" id="ARBA00040298"/>
    </source>
</evidence>
<evidence type="ECO:0000256" key="1">
    <source>
        <dbReference type="ARBA" id="ARBA00004305"/>
    </source>
</evidence>
<dbReference type="PANTHER" id="PTHR10668">
    <property type="entry name" value="PHYTOENE DEHYDROGENASE"/>
    <property type="match status" value="1"/>
</dbReference>
<dbReference type="GO" id="GO:0016491">
    <property type="term" value="F:oxidoreductase activity"/>
    <property type="evidence" value="ECO:0007669"/>
    <property type="project" value="InterPro"/>
</dbReference>
<dbReference type="PROSITE" id="PS51257">
    <property type="entry name" value="PROKAR_LIPOPROTEIN"/>
    <property type="match status" value="1"/>
</dbReference>
<dbReference type="AlphaFoldDB" id="A0A6J6MIJ5"/>
<dbReference type="GO" id="GO:0005759">
    <property type="term" value="C:mitochondrial matrix"/>
    <property type="evidence" value="ECO:0007669"/>
    <property type="project" value="UniProtKB-SubCell"/>
</dbReference>
<comment type="function">
    <text evidence="2">Probable oxidoreductase that may play a role as regulator of mitochondrial function.</text>
</comment>
<evidence type="ECO:0000256" key="2">
    <source>
        <dbReference type="ARBA" id="ARBA00037217"/>
    </source>
</evidence>
<name>A0A6J6MIJ5_9ZZZZ</name>
<dbReference type="GO" id="GO:0005829">
    <property type="term" value="C:cytosol"/>
    <property type="evidence" value="ECO:0007669"/>
    <property type="project" value="TreeGrafter"/>
</dbReference>
<sequence>MQKAYDVVIVGGGHNGLIASCYLAKAGKRVLVLEREKTLGGATVSQKVFPEFEARLSRYAYLVSLLPQKIIEDLGLEFETLGRSVASFTPHNLGGLLVSSDWDAATQESFLELTGSASEFESWKTFYTDILHFAQIVAPTMLKKLPTRSELRGAVSHPIWNDLVEKPLGVAIEKQFQNDVVRGVVLTDGLIGTFSDAHDFAANRCFIYHLVGNSTGEWRVPKGGMGNLVSQLVDKATELGVTFKTSTDVVSISDSLEVKTNTGESYSASYVLANCAPQILAELTGAQTPSSLEGSQVKINMLLAKLPRLKSGADPKVAFSGTFHFDESYSDLQRAYAQSSAGEIPEVVPAEMYCHTLTDTSILSDELVAAGYHTLTLFGLHTPASLFDKDNEGVKKEITARLFRQLNRYLLDPIEDCLAVNSDGTLCVETKSPLDLEESVSLPRGNIFHKDLSFPFREDDQPESWGVETAHPRIFLCGAGAIRGGGVSGIPGHNAAMAVLEYSPR</sequence>
<reference evidence="6" key="1">
    <citation type="submission" date="2020-05" db="EMBL/GenBank/DDBJ databases">
        <authorList>
            <person name="Chiriac C."/>
            <person name="Salcher M."/>
            <person name="Ghai R."/>
            <person name="Kavagutti S V."/>
        </authorList>
    </citation>
    <scope>NUCLEOTIDE SEQUENCE</scope>
</reference>
<dbReference type="SUPFAM" id="SSF51905">
    <property type="entry name" value="FAD/NAD(P)-binding domain"/>
    <property type="match status" value="1"/>
</dbReference>
<dbReference type="EMBL" id="CAEZWO010000196">
    <property type="protein sequence ID" value="CAB4674040.1"/>
    <property type="molecule type" value="Genomic_DNA"/>
</dbReference>
<evidence type="ECO:0000256" key="3">
    <source>
        <dbReference type="ARBA" id="ARBA00038825"/>
    </source>
</evidence>
<evidence type="ECO:0000313" key="6">
    <source>
        <dbReference type="EMBL" id="CAB4674040.1"/>
    </source>
</evidence>